<evidence type="ECO:0008006" key="4">
    <source>
        <dbReference type="Google" id="ProtNLM"/>
    </source>
</evidence>
<dbReference type="AlphaFoldDB" id="A0A239DHK2"/>
<keyword evidence="3" id="KW-1185">Reference proteome</keyword>
<sequence>MARISALMVMMSFGLTAGCGNAGPGDTTLRYAQTEDPKQSLLVEAAANGDMRIEDGDGRAVFVRDGVAYVVVTTPSGGSAVANVDDYMAVGAEVRARMIAAGVMTGDRDDTRYEARVEGARKIGEWQGDVVAISPVDAPGVTQTIVMSPDPALADVRGVAVKALETFERPSRAVLVYPEQFVQLTTATLARGMPISFDRMDLKEIGRQPIAADRFDLPQKPVSRAELREVMANN</sequence>
<evidence type="ECO:0000313" key="3">
    <source>
        <dbReference type="Proteomes" id="UP000198281"/>
    </source>
</evidence>
<dbReference type="PROSITE" id="PS51257">
    <property type="entry name" value="PROKAR_LIPOPROTEIN"/>
    <property type="match status" value="1"/>
</dbReference>
<reference evidence="3" key="1">
    <citation type="submission" date="2017-06" db="EMBL/GenBank/DDBJ databases">
        <authorList>
            <person name="Varghese N."/>
            <person name="Submissions S."/>
        </authorList>
    </citation>
    <scope>NUCLEOTIDE SEQUENCE [LARGE SCALE GENOMIC DNA]</scope>
    <source>
        <strain evidence="3">LNB2</strain>
    </source>
</reference>
<protein>
    <recommendedName>
        <fullName evidence="4">Lipoprotein</fullName>
    </recommendedName>
</protein>
<feature type="chain" id="PRO_5013325948" description="Lipoprotein" evidence="1">
    <location>
        <begin position="23"/>
        <end position="234"/>
    </location>
</feature>
<feature type="signal peptide" evidence="1">
    <location>
        <begin position="1"/>
        <end position="22"/>
    </location>
</feature>
<gene>
    <name evidence="2" type="ORF">SAMN06295912_10485</name>
</gene>
<dbReference type="OrthoDB" id="7570027at2"/>
<name>A0A239DHK2_9SPHN</name>
<dbReference type="EMBL" id="FZOS01000004">
    <property type="protein sequence ID" value="SNS31254.1"/>
    <property type="molecule type" value="Genomic_DNA"/>
</dbReference>
<proteinExistence type="predicted"/>
<evidence type="ECO:0000313" key="2">
    <source>
        <dbReference type="EMBL" id="SNS31254.1"/>
    </source>
</evidence>
<dbReference type="RefSeq" id="WP_089218619.1">
    <property type="nucleotide sequence ID" value="NZ_FZOS01000004.1"/>
</dbReference>
<evidence type="ECO:0000256" key="1">
    <source>
        <dbReference type="SAM" id="SignalP"/>
    </source>
</evidence>
<accession>A0A239DHK2</accession>
<dbReference type="Proteomes" id="UP000198281">
    <property type="component" value="Unassembled WGS sequence"/>
</dbReference>
<keyword evidence="1" id="KW-0732">Signal</keyword>
<organism evidence="2 3">
    <name type="scientific">Edaphosphingomonas laterariae</name>
    <dbReference type="NCBI Taxonomy" id="861865"/>
    <lineage>
        <taxon>Bacteria</taxon>
        <taxon>Pseudomonadati</taxon>
        <taxon>Pseudomonadota</taxon>
        <taxon>Alphaproteobacteria</taxon>
        <taxon>Sphingomonadales</taxon>
        <taxon>Rhizorhabdaceae</taxon>
        <taxon>Edaphosphingomonas</taxon>
    </lineage>
</organism>